<accession>A0ABU0XDT9</accession>
<sequence length="233" mass="25381">MGTPREWARLRESEPEQRDDEDLWATGYGVMGVPFGSGHVLALRRWTASSAGIPFTSIWHRTPDGRWRFYESTDSTVACSRWFATSSDTPIPAQIDIAWLDDWTLQVRSVEVDWTVRLAATPVTRAMSVVAGNLPDRMWHSRATLTAMQTMATAAMGVGTVGLLGRTPSGGEFDASPQRVWRVADSHALIDGADAGVPHPLPVQAAVGDFAIPQRGIFAIGGIALRPAERRGD</sequence>
<name>A0ABU0XDT9_9MICO</name>
<protein>
    <submittedName>
        <fullName evidence="1">Uncharacterized protein</fullName>
    </submittedName>
</protein>
<proteinExistence type="predicted"/>
<dbReference type="RefSeq" id="WP_308488053.1">
    <property type="nucleotide sequence ID" value="NZ_JAVFCB010000002.1"/>
</dbReference>
<reference evidence="1 2" key="1">
    <citation type="submission" date="2023-08" db="EMBL/GenBank/DDBJ databases">
        <title>Microbacterium sp. nov., isolated from a waste landfill.</title>
        <authorList>
            <person name="Wen W."/>
        </authorList>
    </citation>
    <scope>NUCLEOTIDE SEQUENCE [LARGE SCALE GENOMIC DNA]</scope>
    <source>
        <strain evidence="1 2">ASV81</strain>
    </source>
</reference>
<evidence type="ECO:0000313" key="1">
    <source>
        <dbReference type="EMBL" id="MDQ4213112.1"/>
    </source>
</evidence>
<comment type="caution">
    <text evidence="1">The sequence shown here is derived from an EMBL/GenBank/DDBJ whole genome shotgun (WGS) entry which is preliminary data.</text>
</comment>
<keyword evidence="2" id="KW-1185">Reference proteome</keyword>
<organism evidence="1 2">
    <name type="scientific">Microbacterium capsulatum</name>
    <dbReference type="NCBI Taxonomy" id="3041921"/>
    <lineage>
        <taxon>Bacteria</taxon>
        <taxon>Bacillati</taxon>
        <taxon>Actinomycetota</taxon>
        <taxon>Actinomycetes</taxon>
        <taxon>Micrococcales</taxon>
        <taxon>Microbacteriaceae</taxon>
        <taxon>Microbacterium</taxon>
    </lineage>
</organism>
<dbReference type="Proteomes" id="UP001230289">
    <property type="component" value="Unassembled WGS sequence"/>
</dbReference>
<dbReference type="EMBL" id="JAVFCB010000002">
    <property type="protein sequence ID" value="MDQ4213112.1"/>
    <property type="molecule type" value="Genomic_DNA"/>
</dbReference>
<evidence type="ECO:0000313" key="2">
    <source>
        <dbReference type="Proteomes" id="UP001230289"/>
    </source>
</evidence>
<gene>
    <name evidence="1" type="ORF">RBR11_04220</name>
</gene>